<feature type="compositionally biased region" description="Basic residues" evidence="1">
    <location>
        <begin position="176"/>
        <end position="188"/>
    </location>
</feature>
<dbReference type="AlphaFoldDB" id="A0A0D2FJ48"/>
<dbReference type="EMBL" id="KN846958">
    <property type="protein sequence ID" value="KIW68073.1"/>
    <property type="molecule type" value="Genomic_DNA"/>
</dbReference>
<feature type="compositionally biased region" description="Basic residues" evidence="1">
    <location>
        <begin position="212"/>
        <end position="227"/>
    </location>
</feature>
<evidence type="ECO:0008006" key="4">
    <source>
        <dbReference type="Google" id="ProtNLM"/>
    </source>
</evidence>
<dbReference type="HOGENOM" id="CLU_042685_0_0_1"/>
<gene>
    <name evidence="2" type="ORF">PV04_04042</name>
</gene>
<feature type="compositionally biased region" description="Basic and acidic residues" evidence="1">
    <location>
        <begin position="137"/>
        <end position="149"/>
    </location>
</feature>
<accession>A0A0D2FJ48</accession>
<feature type="region of interest" description="Disordered" evidence="1">
    <location>
        <begin position="112"/>
        <end position="239"/>
    </location>
</feature>
<dbReference type="STRING" id="5601.A0A0D2FJ48"/>
<organism evidence="2 3">
    <name type="scientific">Phialophora macrospora</name>
    <dbReference type="NCBI Taxonomy" id="1851006"/>
    <lineage>
        <taxon>Eukaryota</taxon>
        <taxon>Fungi</taxon>
        <taxon>Dikarya</taxon>
        <taxon>Ascomycota</taxon>
        <taxon>Pezizomycotina</taxon>
        <taxon>Eurotiomycetes</taxon>
        <taxon>Chaetothyriomycetidae</taxon>
        <taxon>Chaetothyriales</taxon>
        <taxon>Herpotrichiellaceae</taxon>
        <taxon>Phialophora</taxon>
    </lineage>
</organism>
<keyword evidence="3" id="KW-1185">Reference proteome</keyword>
<sequence>MPDRKNPRKSPSKPRVLNRWDDDLDKGLMLCIQYACTEAGLKIPWARVAEIMGPTFTEGGIVQHLAKLRNLMISAGIPVPPSVKRGMSTKAPSRIYGSAANPRARLEPIAALFPDGTSGPTKIKTEGDAEQPVSIYERAKRAGSKLKDDTLEDTADNASVNAPAGQGEPAVFAAKAKGKARGKTKYRRNNMSDEEDEDIPNLYDSDSEYGSPKKRRRSSARSKRKTAASKAPAEDPLALSEATTLAAPVEDTQVHNVMVKVEQEDSGPATRTRGVKRDYSQMAALSSDEVEPEVQEQEQVEQAVEEGAAHHGFEYDRDADRFNEDNLASEAETEVANHEDGAAAQGEFPEQFLEESHIVDTPYGQVYGNPQMMTEMSHGFQPGNVHSFNRVDYMNGHNQFSGQQFGYSNIASMVNFMPQESTFNSQFPSMSMYSASNDSSRNNSLGGAMGYSNLPSMSNGNFLNAFSFNNGHSGDVINEQDHVNSTPGEDVFLTAQDSDFLIDP</sequence>
<name>A0A0D2FJ48_9EURO</name>
<evidence type="ECO:0000313" key="2">
    <source>
        <dbReference type="EMBL" id="KIW68073.1"/>
    </source>
</evidence>
<evidence type="ECO:0000256" key="1">
    <source>
        <dbReference type="SAM" id="MobiDB-lite"/>
    </source>
</evidence>
<reference evidence="2 3" key="1">
    <citation type="submission" date="2015-01" db="EMBL/GenBank/DDBJ databases">
        <title>The Genome Sequence of Capronia semiimmersa CBS27337.</title>
        <authorList>
            <consortium name="The Broad Institute Genomics Platform"/>
            <person name="Cuomo C."/>
            <person name="de Hoog S."/>
            <person name="Gorbushina A."/>
            <person name="Stielow B."/>
            <person name="Teixiera M."/>
            <person name="Abouelleil A."/>
            <person name="Chapman S.B."/>
            <person name="Priest M."/>
            <person name="Young S.K."/>
            <person name="Wortman J."/>
            <person name="Nusbaum C."/>
            <person name="Birren B."/>
        </authorList>
    </citation>
    <scope>NUCLEOTIDE SEQUENCE [LARGE SCALE GENOMIC DNA]</scope>
    <source>
        <strain evidence="2 3">CBS 27337</strain>
    </source>
</reference>
<dbReference type="Proteomes" id="UP000054266">
    <property type="component" value="Unassembled WGS sequence"/>
</dbReference>
<evidence type="ECO:0000313" key="3">
    <source>
        <dbReference type="Proteomes" id="UP000054266"/>
    </source>
</evidence>
<protein>
    <recommendedName>
        <fullName evidence="4">Myb-like domain-containing protein</fullName>
    </recommendedName>
</protein>
<proteinExistence type="predicted"/>